<accession>A0A4Z2G2D2</accession>
<proteinExistence type="predicted"/>
<evidence type="ECO:0000256" key="1">
    <source>
        <dbReference type="SAM" id="MobiDB-lite"/>
    </source>
</evidence>
<name>A0A4Z2G2D2_9TELE</name>
<keyword evidence="3" id="KW-1185">Reference proteome</keyword>
<reference evidence="2 3" key="1">
    <citation type="submission" date="2019-03" db="EMBL/GenBank/DDBJ databases">
        <title>First draft genome of Liparis tanakae, snailfish: a comprehensive survey of snailfish specific genes.</title>
        <authorList>
            <person name="Kim W."/>
            <person name="Song I."/>
            <person name="Jeong J.-H."/>
            <person name="Kim D."/>
            <person name="Kim S."/>
            <person name="Ryu S."/>
            <person name="Song J.Y."/>
            <person name="Lee S.K."/>
        </authorList>
    </citation>
    <scope>NUCLEOTIDE SEQUENCE [LARGE SCALE GENOMIC DNA]</scope>
    <source>
        <tissue evidence="2">Muscle</tissue>
    </source>
</reference>
<dbReference type="EMBL" id="SRLO01000759">
    <property type="protein sequence ID" value="TNN47053.1"/>
    <property type="molecule type" value="Genomic_DNA"/>
</dbReference>
<feature type="compositionally biased region" description="Basic and acidic residues" evidence="1">
    <location>
        <begin position="103"/>
        <end position="127"/>
    </location>
</feature>
<evidence type="ECO:0000313" key="3">
    <source>
        <dbReference type="Proteomes" id="UP000314294"/>
    </source>
</evidence>
<dbReference type="Proteomes" id="UP000314294">
    <property type="component" value="Unassembled WGS sequence"/>
</dbReference>
<feature type="region of interest" description="Disordered" evidence="1">
    <location>
        <begin position="68"/>
        <end position="127"/>
    </location>
</feature>
<dbReference type="AlphaFoldDB" id="A0A4Z2G2D2"/>
<feature type="compositionally biased region" description="Polar residues" evidence="1">
    <location>
        <begin position="70"/>
        <end position="80"/>
    </location>
</feature>
<evidence type="ECO:0000313" key="2">
    <source>
        <dbReference type="EMBL" id="TNN47053.1"/>
    </source>
</evidence>
<organism evidence="2 3">
    <name type="scientific">Liparis tanakae</name>
    <name type="common">Tanaka's snailfish</name>
    <dbReference type="NCBI Taxonomy" id="230148"/>
    <lineage>
        <taxon>Eukaryota</taxon>
        <taxon>Metazoa</taxon>
        <taxon>Chordata</taxon>
        <taxon>Craniata</taxon>
        <taxon>Vertebrata</taxon>
        <taxon>Euteleostomi</taxon>
        <taxon>Actinopterygii</taxon>
        <taxon>Neopterygii</taxon>
        <taxon>Teleostei</taxon>
        <taxon>Neoteleostei</taxon>
        <taxon>Acanthomorphata</taxon>
        <taxon>Eupercaria</taxon>
        <taxon>Perciformes</taxon>
        <taxon>Cottioidei</taxon>
        <taxon>Cottales</taxon>
        <taxon>Liparidae</taxon>
        <taxon>Liparis</taxon>
    </lineage>
</organism>
<protein>
    <submittedName>
        <fullName evidence="2">Uncharacterized protein</fullName>
    </submittedName>
</protein>
<comment type="caution">
    <text evidence="2">The sequence shown here is derived from an EMBL/GenBank/DDBJ whole genome shotgun (WGS) entry which is preliminary data.</text>
</comment>
<sequence length="127" mass="14419">MLIIRDHMTCSLNRLKVKVKQTADEKRTALHLAVLFLVPAPDLEVYRSAFSLRSAARHRTTVFFADVTFDPTSKPTSATKDQSKRGKRALSGSEEGSGRVVLGRREERTEERTEERGEERTEERSIS</sequence>
<gene>
    <name evidence="2" type="ORF">EYF80_042727</name>
</gene>